<keyword evidence="6" id="KW-1185">Reference proteome</keyword>
<dbReference type="InterPro" id="IPR042099">
    <property type="entry name" value="ANL_N_sf"/>
</dbReference>
<evidence type="ECO:0000259" key="4">
    <source>
        <dbReference type="Pfam" id="PF00501"/>
    </source>
</evidence>
<proteinExistence type="predicted"/>
<comment type="catalytic activity">
    <reaction evidence="3">
        <text>a long-chain fatty acid + ATP + CoA = a long-chain fatty acyl-CoA + AMP + diphosphate</text>
        <dbReference type="Rhea" id="RHEA:15421"/>
        <dbReference type="ChEBI" id="CHEBI:30616"/>
        <dbReference type="ChEBI" id="CHEBI:33019"/>
        <dbReference type="ChEBI" id="CHEBI:57287"/>
        <dbReference type="ChEBI" id="CHEBI:57560"/>
        <dbReference type="ChEBI" id="CHEBI:83139"/>
        <dbReference type="ChEBI" id="CHEBI:456215"/>
        <dbReference type="EC" id="6.2.1.3"/>
    </reaction>
    <physiologicalReaction direction="left-to-right" evidence="3">
        <dbReference type="Rhea" id="RHEA:15422"/>
    </physiologicalReaction>
</comment>
<evidence type="ECO:0000313" key="5">
    <source>
        <dbReference type="EMBL" id="KAF9944739.1"/>
    </source>
</evidence>
<dbReference type="Gene3D" id="3.30.300.30">
    <property type="match status" value="1"/>
</dbReference>
<dbReference type="GO" id="GO:0004467">
    <property type="term" value="F:long-chain fatty acid-CoA ligase activity"/>
    <property type="evidence" value="ECO:0007669"/>
    <property type="project" value="UniProtKB-EC"/>
</dbReference>
<name>A0A9P6LV78_9FUNG</name>
<reference evidence="5" key="1">
    <citation type="journal article" date="2020" name="Fungal Divers.">
        <title>Resolving the Mortierellaceae phylogeny through synthesis of multi-gene phylogenetics and phylogenomics.</title>
        <authorList>
            <person name="Vandepol N."/>
            <person name="Liber J."/>
            <person name="Desiro A."/>
            <person name="Na H."/>
            <person name="Kennedy M."/>
            <person name="Barry K."/>
            <person name="Grigoriev I.V."/>
            <person name="Miller A.N."/>
            <person name="O'Donnell K."/>
            <person name="Stajich J.E."/>
            <person name="Bonito G."/>
        </authorList>
    </citation>
    <scope>NUCLEOTIDE SEQUENCE</scope>
    <source>
        <strain evidence="5">MES-2147</strain>
    </source>
</reference>
<dbReference type="GO" id="GO:0005524">
    <property type="term" value="F:ATP binding"/>
    <property type="evidence" value="ECO:0007669"/>
    <property type="project" value="UniProtKB-KW"/>
</dbReference>
<evidence type="ECO:0000256" key="3">
    <source>
        <dbReference type="ARBA" id="ARBA00024484"/>
    </source>
</evidence>
<keyword evidence="1" id="KW-0547">Nucleotide-binding</keyword>
<dbReference type="InterPro" id="IPR045851">
    <property type="entry name" value="AMP-bd_C_sf"/>
</dbReference>
<dbReference type="Proteomes" id="UP000749646">
    <property type="component" value="Unassembled WGS sequence"/>
</dbReference>
<dbReference type="AlphaFoldDB" id="A0A9P6LV78"/>
<keyword evidence="2" id="KW-0067">ATP-binding</keyword>
<dbReference type="Gene3D" id="3.40.50.12780">
    <property type="entry name" value="N-terminal domain of ligase-like"/>
    <property type="match status" value="1"/>
</dbReference>
<dbReference type="InterPro" id="IPR000873">
    <property type="entry name" value="AMP-dep_synth/lig_dom"/>
</dbReference>
<dbReference type="PANTHER" id="PTHR43272">
    <property type="entry name" value="LONG-CHAIN-FATTY-ACID--COA LIGASE"/>
    <property type="match status" value="1"/>
</dbReference>
<sequence>MDFLRICFSADLYEGYGQTEQAAGLTMSYKGDLTSGQVGPPQLCVEVKLRDIPGMNYTSQDKPLPRGEIMLRGHSVFQGYYKSPKQTEETLDADGWAGTGDIGQWDERGRLVVIDRVKNIFKLAQGEYIAPEKIESVLAKHYLVAQIFVYGHSLKATLVGVVVPDTETLKPWANENGLRDKSFEELCREPLVKVTLLKELADFGREADLKGFEILKNIHVTAEQFSIENDLLTPTFKLKRHTAKEKYQEDIDRMYSEIE</sequence>
<accession>A0A9P6LV78</accession>
<evidence type="ECO:0000313" key="6">
    <source>
        <dbReference type="Proteomes" id="UP000749646"/>
    </source>
</evidence>
<organism evidence="5 6">
    <name type="scientific">Modicella reniformis</name>
    <dbReference type="NCBI Taxonomy" id="1440133"/>
    <lineage>
        <taxon>Eukaryota</taxon>
        <taxon>Fungi</taxon>
        <taxon>Fungi incertae sedis</taxon>
        <taxon>Mucoromycota</taxon>
        <taxon>Mortierellomycotina</taxon>
        <taxon>Mortierellomycetes</taxon>
        <taxon>Mortierellales</taxon>
        <taxon>Mortierellaceae</taxon>
        <taxon>Modicella</taxon>
    </lineage>
</organism>
<evidence type="ECO:0000256" key="2">
    <source>
        <dbReference type="ARBA" id="ARBA00022840"/>
    </source>
</evidence>
<evidence type="ECO:0000256" key="1">
    <source>
        <dbReference type="ARBA" id="ARBA00022741"/>
    </source>
</evidence>
<feature type="domain" description="AMP-dependent synthetase/ligase" evidence="4">
    <location>
        <begin position="2"/>
        <end position="81"/>
    </location>
</feature>
<dbReference type="GO" id="GO:0005783">
    <property type="term" value="C:endoplasmic reticulum"/>
    <property type="evidence" value="ECO:0007669"/>
    <property type="project" value="TreeGrafter"/>
</dbReference>
<dbReference type="SUPFAM" id="SSF56801">
    <property type="entry name" value="Acetyl-CoA synthetase-like"/>
    <property type="match status" value="1"/>
</dbReference>
<gene>
    <name evidence="5" type="primary">LACS7</name>
    <name evidence="5" type="ORF">BGZ65_011664</name>
</gene>
<dbReference type="PANTHER" id="PTHR43272:SF33">
    <property type="entry name" value="AMP-BINDING DOMAIN-CONTAINING PROTEIN-RELATED"/>
    <property type="match status" value="1"/>
</dbReference>
<comment type="caution">
    <text evidence="5">The sequence shown here is derived from an EMBL/GenBank/DDBJ whole genome shotgun (WGS) entry which is preliminary data.</text>
</comment>
<dbReference type="OrthoDB" id="1700726at2759"/>
<dbReference type="EMBL" id="JAAAHW010008256">
    <property type="protein sequence ID" value="KAF9944739.1"/>
    <property type="molecule type" value="Genomic_DNA"/>
</dbReference>
<dbReference type="GO" id="GO:0016020">
    <property type="term" value="C:membrane"/>
    <property type="evidence" value="ECO:0007669"/>
    <property type="project" value="TreeGrafter"/>
</dbReference>
<protein>
    <submittedName>
        <fullName evidence="5">Long chain acyl-CoA synthetase 7 peroxisomal</fullName>
    </submittedName>
</protein>
<dbReference type="Pfam" id="PF00501">
    <property type="entry name" value="AMP-binding"/>
    <property type="match status" value="1"/>
</dbReference>